<dbReference type="EMBL" id="SMLM01000002">
    <property type="protein sequence ID" value="TFZ02641.1"/>
    <property type="molecule type" value="Genomic_DNA"/>
</dbReference>
<organism evidence="3 4">
    <name type="scientific">Ramlibacter henchirensis</name>
    <dbReference type="NCBI Taxonomy" id="204072"/>
    <lineage>
        <taxon>Bacteria</taxon>
        <taxon>Pseudomonadati</taxon>
        <taxon>Pseudomonadota</taxon>
        <taxon>Betaproteobacteria</taxon>
        <taxon>Burkholderiales</taxon>
        <taxon>Comamonadaceae</taxon>
        <taxon>Ramlibacter</taxon>
    </lineage>
</organism>
<dbReference type="SUPFAM" id="SSF53850">
    <property type="entry name" value="Periplasmic binding protein-like II"/>
    <property type="match status" value="1"/>
</dbReference>
<dbReference type="PIRSF" id="PIRSF017082">
    <property type="entry name" value="YflP"/>
    <property type="match status" value="1"/>
</dbReference>
<dbReference type="InterPro" id="IPR005064">
    <property type="entry name" value="BUG"/>
</dbReference>
<dbReference type="PROSITE" id="PS51318">
    <property type="entry name" value="TAT"/>
    <property type="match status" value="1"/>
</dbReference>
<evidence type="ECO:0000256" key="1">
    <source>
        <dbReference type="ARBA" id="ARBA00006987"/>
    </source>
</evidence>
<dbReference type="Proteomes" id="UP000298180">
    <property type="component" value="Unassembled WGS sequence"/>
</dbReference>
<dbReference type="AlphaFoldDB" id="A0A4Z0BUY1"/>
<comment type="caution">
    <text evidence="3">The sequence shown here is derived from an EMBL/GenBank/DDBJ whole genome shotgun (WGS) entry which is preliminary data.</text>
</comment>
<gene>
    <name evidence="3" type="ORF">EZ313_15395</name>
</gene>
<name>A0A4Z0BUY1_9BURK</name>
<accession>A0A4Z0BUY1</accession>
<sequence length="328" mass="34101">MADRREFIIKAGAALAALGTGSSVLAQAGDFPNRAIRFYCGFPPGGVADIVARIIAQPLSEKLGQPVVVDNRSGAGGAIAVETVAKAPPDGYTMGFGVSGALTSSVTLNPKLTYDPRRDITPVTTVVMNPIVLVVPADSGIATLRDFIAQAKSAPTRFNYGTPGPGTAMNLAGELLKQVAGFEMSHVPYKGSAPAATDLLGGHLKAAIIDYTTAKPHIQGGRLRPLGQTTATRSAVVPDVPTLAEAGVAGYEFSSWFGLVMPPGTPATIVERVNRDVVAVLRDPGVRQQLVAAGSDPAPSTPAEMRARIEREITMTAKLIKDANIPIQ</sequence>
<feature type="chain" id="PRO_5021456604" evidence="2">
    <location>
        <begin position="29"/>
        <end position="328"/>
    </location>
</feature>
<dbReference type="PANTHER" id="PTHR42928:SF5">
    <property type="entry name" value="BLR1237 PROTEIN"/>
    <property type="match status" value="1"/>
</dbReference>
<feature type="signal peptide" evidence="2">
    <location>
        <begin position="1"/>
        <end position="28"/>
    </location>
</feature>
<proteinExistence type="inferred from homology"/>
<dbReference type="RefSeq" id="WP_135264166.1">
    <property type="nucleotide sequence ID" value="NZ_SMLM01000002.1"/>
</dbReference>
<dbReference type="OrthoDB" id="8678477at2"/>
<reference evidence="3 4" key="1">
    <citation type="submission" date="2019-03" db="EMBL/GenBank/DDBJ databases">
        <title>Ramlibacter henchirensis DSM 14656, whole genome shotgun sequence.</title>
        <authorList>
            <person name="Zhang X."/>
            <person name="Feng G."/>
            <person name="Zhu H."/>
        </authorList>
    </citation>
    <scope>NUCLEOTIDE SEQUENCE [LARGE SCALE GENOMIC DNA]</scope>
    <source>
        <strain evidence="3 4">DSM 14656</strain>
    </source>
</reference>
<evidence type="ECO:0000313" key="3">
    <source>
        <dbReference type="EMBL" id="TFZ02641.1"/>
    </source>
</evidence>
<dbReference type="Gene3D" id="3.40.190.10">
    <property type="entry name" value="Periplasmic binding protein-like II"/>
    <property type="match status" value="1"/>
</dbReference>
<keyword evidence="4" id="KW-1185">Reference proteome</keyword>
<comment type="similarity">
    <text evidence="1">Belongs to the UPF0065 (bug) family.</text>
</comment>
<dbReference type="CDD" id="cd13578">
    <property type="entry name" value="PBP2_Bug27"/>
    <property type="match status" value="1"/>
</dbReference>
<dbReference type="PANTHER" id="PTHR42928">
    <property type="entry name" value="TRICARBOXYLATE-BINDING PROTEIN"/>
    <property type="match status" value="1"/>
</dbReference>
<dbReference type="Gene3D" id="3.40.190.150">
    <property type="entry name" value="Bordetella uptake gene, domain 1"/>
    <property type="match status" value="1"/>
</dbReference>
<dbReference type="InterPro" id="IPR006311">
    <property type="entry name" value="TAT_signal"/>
</dbReference>
<evidence type="ECO:0000256" key="2">
    <source>
        <dbReference type="SAM" id="SignalP"/>
    </source>
</evidence>
<protein>
    <submittedName>
        <fullName evidence="3">Tripartite tricarboxylate transporter substrate binding protein</fullName>
    </submittedName>
</protein>
<dbReference type="Pfam" id="PF03401">
    <property type="entry name" value="TctC"/>
    <property type="match status" value="1"/>
</dbReference>
<keyword evidence="2" id="KW-0732">Signal</keyword>
<evidence type="ECO:0000313" key="4">
    <source>
        <dbReference type="Proteomes" id="UP000298180"/>
    </source>
</evidence>
<dbReference type="InterPro" id="IPR042100">
    <property type="entry name" value="Bug_dom1"/>
</dbReference>